<dbReference type="EMBL" id="ADKX01000012">
    <property type="protein sequence ID" value="EFW05828.1"/>
    <property type="molecule type" value="Genomic_DNA"/>
</dbReference>
<dbReference type="eggNOG" id="COG5464">
    <property type="taxonomic scope" value="Bacteria"/>
</dbReference>
<dbReference type="AlphaFoldDB" id="E7G7Q7"/>
<reference evidence="1 2" key="1">
    <citation type="submission" date="2010-12" db="EMBL/GenBank/DDBJ databases">
        <title>The Genome Sequence of Coprobacillus sp. strain 29_1.</title>
        <authorList>
            <consortium name="The Broad Institute Genome Sequencing Platform"/>
            <person name="Earl A."/>
            <person name="Ward D."/>
            <person name="Feldgarden M."/>
            <person name="Gevers D."/>
            <person name="Daigneault M."/>
            <person name="Sibley C.D."/>
            <person name="White A."/>
            <person name="Strauss J."/>
            <person name="Allen-Vercoe E."/>
            <person name="Young S.K."/>
            <person name="Zeng Q."/>
            <person name="Gargeya S."/>
            <person name="Fitzgerald M."/>
            <person name="Haas B."/>
            <person name="Abouelleil A."/>
            <person name="Alvarado L."/>
            <person name="Arachchi H.M."/>
            <person name="Berlin A."/>
            <person name="Brown A."/>
            <person name="Chapman S.B."/>
            <person name="Chen Z."/>
            <person name="Dunbar C."/>
            <person name="Freedman E."/>
            <person name="Gearin G."/>
            <person name="Gellesch M."/>
            <person name="Goldberg J."/>
            <person name="Griggs A."/>
            <person name="Gujja S."/>
            <person name="Heilman E."/>
            <person name="Heiman D."/>
            <person name="Howarth C."/>
            <person name="Larson L."/>
            <person name="Lui A."/>
            <person name="MacDonald P.J.P."/>
            <person name="Mehta T."/>
            <person name="Montmayeur A."/>
            <person name="Murphy C."/>
            <person name="Neiman D."/>
            <person name="Pearson M."/>
            <person name="Priest M."/>
            <person name="Roberts A."/>
            <person name="Saif S."/>
            <person name="Shea T."/>
            <person name="Shenoy N."/>
            <person name="Sisk P."/>
            <person name="Stolte C."/>
            <person name="Sykes S."/>
            <person name="White J."/>
            <person name="Yandava C."/>
            <person name="Nusbaum C."/>
            <person name="Birren B."/>
        </authorList>
    </citation>
    <scope>NUCLEOTIDE SEQUENCE [LARGE SCALE GENOMIC DNA]</scope>
    <source>
        <strain evidence="1 2">29_1</strain>
    </source>
</reference>
<dbReference type="OrthoDB" id="1656137at2"/>
<protein>
    <recommendedName>
        <fullName evidence="3">Transposase (putative) YhgA-like domain-containing protein</fullName>
    </recommendedName>
</protein>
<dbReference type="Proteomes" id="UP000003157">
    <property type="component" value="Unassembled WGS sequence"/>
</dbReference>
<sequence length="318" mass="37531">MHRTKRKKKGKRCDALLKVYFHDSYRFADMMNGILFHGQQIITSSMLEDYDTDTSTYFESHQAKVVAVIRNRDMIKKVNIDGKVGLIAIENQSHVDRKMLYRVREYDSYTCLNQYYYQQSRPKKFLLHIMTVILYYGPKPWKGAKSFNELALQAPLSLQEFMNYPMVPIVSIIDLDYHYFHNQDNQNLIKGLQLIYRFNGNLEMLEGMIVSKIVASLLAVFSDDDELYDMIQMQKKEEVNMCESMRIFRENNIQEGIRKGRAEGRIDTLTELLQHKFGILSQDTMTKLKNSDEKKLRELSIHIFDIHHEKEIIEILMS</sequence>
<evidence type="ECO:0000313" key="1">
    <source>
        <dbReference type="EMBL" id="EFW05828.1"/>
    </source>
</evidence>
<dbReference type="GeneID" id="78228794"/>
<comment type="caution">
    <text evidence="1">The sequence shown here is derived from an EMBL/GenBank/DDBJ whole genome shotgun (WGS) entry which is preliminary data.</text>
</comment>
<evidence type="ECO:0000313" key="2">
    <source>
        <dbReference type="Proteomes" id="UP000003157"/>
    </source>
</evidence>
<dbReference type="RefSeq" id="WP_008787911.1">
    <property type="nucleotide sequence ID" value="NZ_AKCB01000001.1"/>
</dbReference>
<accession>E7G7Q7</accession>
<organism evidence="1 2">
    <name type="scientific">Coprobacillus cateniformis</name>
    <dbReference type="NCBI Taxonomy" id="100884"/>
    <lineage>
        <taxon>Bacteria</taxon>
        <taxon>Bacillati</taxon>
        <taxon>Bacillota</taxon>
        <taxon>Erysipelotrichia</taxon>
        <taxon>Erysipelotrichales</taxon>
        <taxon>Coprobacillaceae</taxon>
        <taxon>Coprobacillus</taxon>
    </lineage>
</organism>
<evidence type="ECO:0008006" key="3">
    <source>
        <dbReference type="Google" id="ProtNLM"/>
    </source>
</evidence>
<gene>
    <name evidence="1" type="ORF">HMPREF9488_00795</name>
</gene>
<dbReference type="HOGENOM" id="CLU_066636_0_0_9"/>
<name>E7G7Q7_9FIRM</name>
<proteinExistence type="predicted"/>
<keyword evidence="2" id="KW-1185">Reference proteome</keyword>